<dbReference type="InterPro" id="IPR004821">
    <property type="entry name" value="Cyt_trans-like"/>
</dbReference>
<feature type="domain" description="Cytidyltransferase-like" evidence="3">
    <location>
        <begin position="84"/>
        <end position="205"/>
    </location>
</feature>
<name>A0A9P6EMD5_9AGAR</name>
<organism evidence="4 5">
    <name type="scientific">Crepidotus variabilis</name>
    <dbReference type="NCBI Taxonomy" id="179855"/>
    <lineage>
        <taxon>Eukaryota</taxon>
        <taxon>Fungi</taxon>
        <taxon>Dikarya</taxon>
        <taxon>Basidiomycota</taxon>
        <taxon>Agaricomycotina</taxon>
        <taxon>Agaricomycetes</taxon>
        <taxon>Agaricomycetidae</taxon>
        <taxon>Agaricales</taxon>
        <taxon>Agaricineae</taxon>
        <taxon>Crepidotaceae</taxon>
        <taxon>Crepidotus</taxon>
    </lineage>
</organism>
<accession>A0A9P6EMD5</accession>
<evidence type="ECO:0000313" key="4">
    <source>
        <dbReference type="EMBL" id="KAF9531786.1"/>
    </source>
</evidence>
<evidence type="ECO:0000256" key="1">
    <source>
        <dbReference type="ARBA" id="ARBA00026101"/>
    </source>
</evidence>
<dbReference type="GO" id="GO:0031210">
    <property type="term" value="F:phosphatidylcholine binding"/>
    <property type="evidence" value="ECO:0007669"/>
    <property type="project" value="TreeGrafter"/>
</dbReference>
<feature type="region of interest" description="Disordered" evidence="2">
    <location>
        <begin position="211"/>
        <end position="233"/>
    </location>
</feature>
<protein>
    <recommendedName>
        <fullName evidence="1">choline-phosphate cytidylyltransferase</fullName>
        <ecNumber evidence="1">2.7.7.15</ecNumber>
    </recommendedName>
</protein>
<dbReference type="InterPro" id="IPR014729">
    <property type="entry name" value="Rossmann-like_a/b/a_fold"/>
</dbReference>
<dbReference type="NCBIfam" id="TIGR00125">
    <property type="entry name" value="cyt_tran_rel"/>
    <property type="match status" value="1"/>
</dbReference>
<dbReference type="EMBL" id="MU157834">
    <property type="protein sequence ID" value="KAF9531786.1"/>
    <property type="molecule type" value="Genomic_DNA"/>
</dbReference>
<dbReference type="Pfam" id="PF01467">
    <property type="entry name" value="CTP_transf_like"/>
    <property type="match status" value="1"/>
</dbReference>
<dbReference type="Proteomes" id="UP000807306">
    <property type="component" value="Unassembled WGS sequence"/>
</dbReference>
<keyword evidence="5" id="KW-1185">Reference proteome</keyword>
<sequence length="258" mass="29095">MDNATAFSDDEDYDVISNPGHDGELTPEEILLGRGTTTSRELPAFEDAQDRFETTRWKASEVEAYVKKQLETTQLFDKKRVKVYVDGTFDTFGVGQALQLRQAKLAFPYVHLIVGVFSDDTLHQNNCASTYPEVERAELVRHCRWVDEVIKDAPWAVNIDFLNQRRIDFVAIDEGSSVDPTCDKARLRGYDELKKRGKIIKTRRTLGLTSQHRPSMFNLQSESQRATPTLPHTSPVATRVSELKPDIDVFGIGIGCGT</sequence>
<evidence type="ECO:0000256" key="2">
    <source>
        <dbReference type="SAM" id="MobiDB-lite"/>
    </source>
</evidence>
<dbReference type="GO" id="GO:0004105">
    <property type="term" value="F:choline-phosphate cytidylyltransferase activity"/>
    <property type="evidence" value="ECO:0007669"/>
    <property type="project" value="UniProtKB-EC"/>
</dbReference>
<dbReference type="PANTHER" id="PTHR10739">
    <property type="entry name" value="CYTIDYLYLTRANSFERASE"/>
    <property type="match status" value="1"/>
</dbReference>
<proteinExistence type="predicted"/>
<dbReference type="AlphaFoldDB" id="A0A9P6EMD5"/>
<dbReference type="Gene3D" id="3.40.50.620">
    <property type="entry name" value="HUPs"/>
    <property type="match status" value="1"/>
</dbReference>
<comment type="caution">
    <text evidence="4">The sequence shown here is derived from an EMBL/GenBank/DDBJ whole genome shotgun (WGS) entry which is preliminary data.</text>
</comment>
<feature type="region of interest" description="Disordered" evidence="2">
    <location>
        <begin position="1"/>
        <end position="26"/>
    </location>
</feature>
<dbReference type="EC" id="2.7.7.15" evidence="1"/>
<dbReference type="OrthoDB" id="17102at2759"/>
<dbReference type="SUPFAM" id="SSF52374">
    <property type="entry name" value="Nucleotidylyl transferase"/>
    <property type="match status" value="1"/>
</dbReference>
<dbReference type="GO" id="GO:0005635">
    <property type="term" value="C:nuclear envelope"/>
    <property type="evidence" value="ECO:0007669"/>
    <property type="project" value="TreeGrafter"/>
</dbReference>
<gene>
    <name evidence="4" type="ORF">CPB83DRAFT_808913</name>
</gene>
<dbReference type="InterPro" id="IPR045049">
    <property type="entry name" value="Pcy1-like"/>
</dbReference>
<evidence type="ECO:0000259" key="3">
    <source>
        <dbReference type="Pfam" id="PF01467"/>
    </source>
</evidence>
<dbReference type="PANTHER" id="PTHR10739:SF13">
    <property type="entry name" value="CHOLINE-PHOSPHATE CYTIDYLYLTRANSFERASE"/>
    <property type="match status" value="1"/>
</dbReference>
<reference evidence="4" key="1">
    <citation type="submission" date="2020-11" db="EMBL/GenBank/DDBJ databases">
        <authorList>
            <consortium name="DOE Joint Genome Institute"/>
            <person name="Ahrendt S."/>
            <person name="Riley R."/>
            <person name="Andreopoulos W."/>
            <person name="Labutti K."/>
            <person name="Pangilinan J."/>
            <person name="Ruiz-Duenas F.J."/>
            <person name="Barrasa J.M."/>
            <person name="Sanchez-Garcia M."/>
            <person name="Camarero S."/>
            <person name="Miyauchi S."/>
            <person name="Serrano A."/>
            <person name="Linde D."/>
            <person name="Babiker R."/>
            <person name="Drula E."/>
            <person name="Ayuso-Fernandez I."/>
            <person name="Pacheco R."/>
            <person name="Padilla G."/>
            <person name="Ferreira P."/>
            <person name="Barriuso J."/>
            <person name="Kellner H."/>
            <person name="Castanera R."/>
            <person name="Alfaro M."/>
            <person name="Ramirez L."/>
            <person name="Pisabarro A.G."/>
            <person name="Kuo A."/>
            <person name="Tritt A."/>
            <person name="Lipzen A."/>
            <person name="He G."/>
            <person name="Yan M."/>
            <person name="Ng V."/>
            <person name="Cullen D."/>
            <person name="Martin F."/>
            <person name="Rosso M.-N."/>
            <person name="Henrissat B."/>
            <person name="Hibbett D."/>
            <person name="Martinez A.T."/>
            <person name="Grigoriev I.V."/>
        </authorList>
    </citation>
    <scope>NUCLEOTIDE SEQUENCE</scope>
    <source>
        <strain evidence="4">CBS 506.95</strain>
    </source>
</reference>
<evidence type="ECO:0000313" key="5">
    <source>
        <dbReference type="Proteomes" id="UP000807306"/>
    </source>
</evidence>